<dbReference type="AlphaFoldDB" id="A0AAG5DPS0"/>
<dbReference type="EnsemblMetazoa" id="ENSAATROPT014568">
    <property type="protein sequence ID" value="ENSAATROPP013277"/>
    <property type="gene ID" value="ENSAATROPG011815"/>
</dbReference>
<proteinExistence type="predicted"/>
<accession>A0AAG5DPS0</accession>
<evidence type="ECO:0000313" key="1">
    <source>
        <dbReference type="EnsemblMetazoa" id="ENSAATROPP013277"/>
    </source>
</evidence>
<name>A0AAG5DPS0_ANOAO</name>
<dbReference type="Proteomes" id="UP000075880">
    <property type="component" value="Unassembled WGS sequence"/>
</dbReference>
<keyword evidence="2" id="KW-1185">Reference proteome</keyword>
<reference evidence="1" key="1">
    <citation type="submission" date="2024-04" db="UniProtKB">
        <authorList>
            <consortium name="EnsemblMetazoa"/>
        </authorList>
    </citation>
    <scope>IDENTIFICATION</scope>
    <source>
        <strain evidence="1">EBRO</strain>
    </source>
</reference>
<protein>
    <submittedName>
        <fullName evidence="1">Uncharacterized protein</fullName>
    </submittedName>
</protein>
<evidence type="ECO:0000313" key="2">
    <source>
        <dbReference type="Proteomes" id="UP000075880"/>
    </source>
</evidence>
<organism evidence="1 2">
    <name type="scientific">Anopheles atroparvus</name>
    <name type="common">European mosquito</name>
    <dbReference type="NCBI Taxonomy" id="41427"/>
    <lineage>
        <taxon>Eukaryota</taxon>
        <taxon>Metazoa</taxon>
        <taxon>Ecdysozoa</taxon>
        <taxon>Arthropoda</taxon>
        <taxon>Hexapoda</taxon>
        <taxon>Insecta</taxon>
        <taxon>Pterygota</taxon>
        <taxon>Neoptera</taxon>
        <taxon>Endopterygota</taxon>
        <taxon>Diptera</taxon>
        <taxon>Nematocera</taxon>
        <taxon>Culicoidea</taxon>
        <taxon>Culicidae</taxon>
        <taxon>Anophelinae</taxon>
        <taxon>Anopheles</taxon>
    </lineage>
</organism>
<sequence>MRPNTRPRMSAINYTKTLSTISRHYWQELYEWHNSTDRSPVRKIRRNTSLRLLITD</sequence>